<evidence type="ECO:0000256" key="1">
    <source>
        <dbReference type="SAM" id="Phobius"/>
    </source>
</evidence>
<dbReference type="PANTHER" id="PTHR33121:SF32">
    <property type="entry name" value="RNASE E SPECIFICITY FACTOR CSRD"/>
    <property type="match status" value="1"/>
</dbReference>
<name>A0A3E0U488_9GAMM</name>
<proteinExistence type="predicted"/>
<evidence type="ECO:0000313" key="5">
    <source>
        <dbReference type="Proteomes" id="UP000256899"/>
    </source>
</evidence>
<feature type="transmembrane region" description="Helical" evidence="1">
    <location>
        <begin position="104"/>
        <end position="127"/>
    </location>
</feature>
<keyword evidence="5" id="KW-1185">Reference proteome</keyword>
<dbReference type="Proteomes" id="UP000256899">
    <property type="component" value="Unassembled WGS sequence"/>
</dbReference>
<dbReference type="InterPro" id="IPR043128">
    <property type="entry name" value="Rev_trsase/Diguanyl_cyclase"/>
</dbReference>
<protein>
    <submittedName>
        <fullName evidence="4">EAL domain-containing protein</fullName>
    </submittedName>
</protein>
<dbReference type="EMBL" id="QUOT01000001">
    <property type="protein sequence ID" value="REL31811.1"/>
    <property type="molecule type" value="Genomic_DNA"/>
</dbReference>
<dbReference type="SMART" id="SM00052">
    <property type="entry name" value="EAL"/>
    <property type="match status" value="1"/>
</dbReference>
<organism evidence="4 5">
    <name type="scientific">Thalassotalea euphylliae</name>
    <dbReference type="NCBI Taxonomy" id="1655234"/>
    <lineage>
        <taxon>Bacteria</taxon>
        <taxon>Pseudomonadati</taxon>
        <taxon>Pseudomonadota</taxon>
        <taxon>Gammaproteobacteria</taxon>
        <taxon>Alteromonadales</taxon>
        <taxon>Colwelliaceae</taxon>
        <taxon>Thalassotalea</taxon>
    </lineage>
</organism>
<dbReference type="Pfam" id="PF00563">
    <property type="entry name" value="EAL"/>
    <property type="match status" value="1"/>
</dbReference>
<dbReference type="SMART" id="SM00267">
    <property type="entry name" value="GGDEF"/>
    <property type="match status" value="1"/>
</dbReference>
<dbReference type="CDD" id="cd01948">
    <property type="entry name" value="EAL"/>
    <property type="match status" value="1"/>
</dbReference>
<dbReference type="AlphaFoldDB" id="A0A3E0U488"/>
<keyword evidence="1" id="KW-0472">Membrane</keyword>
<feature type="transmembrane region" description="Helical" evidence="1">
    <location>
        <begin position="21"/>
        <end position="42"/>
    </location>
</feature>
<keyword evidence="1" id="KW-0812">Transmembrane</keyword>
<dbReference type="InterPro" id="IPR000160">
    <property type="entry name" value="GGDEF_dom"/>
</dbReference>
<accession>A0A3E0U488</accession>
<dbReference type="InterPro" id="IPR029787">
    <property type="entry name" value="Nucleotide_cyclase"/>
</dbReference>
<dbReference type="SUPFAM" id="SSF141868">
    <property type="entry name" value="EAL domain-like"/>
    <property type="match status" value="1"/>
</dbReference>
<evidence type="ECO:0000259" key="3">
    <source>
        <dbReference type="PROSITE" id="PS50887"/>
    </source>
</evidence>
<dbReference type="PROSITE" id="PS50887">
    <property type="entry name" value="GGDEF"/>
    <property type="match status" value="1"/>
</dbReference>
<feature type="domain" description="EAL" evidence="2">
    <location>
        <begin position="367"/>
        <end position="615"/>
    </location>
</feature>
<comment type="caution">
    <text evidence="4">The sequence shown here is derived from an EMBL/GenBank/DDBJ whole genome shotgun (WGS) entry which is preliminary data.</text>
</comment>
<dbReference type="InterPro" id="IPR001633">
    <property type="entry name" value="EAL_dom"/>
</dbReference>
<dbReference type="InterPro" id="IPR050706">
    <property type="entry name" value="Cyclic-di-GMP_PDE-like"/>
</dbReference>
<dbReference type="Pfam" id="PF00990">
    <property type="entry name" value="GGDEF"/>
    <property type="match status" value="1"/>
</dbReference>
<feature type="domain" description="GGDEF" evidence="3">
    <location>
        <begin position="223"/>
        <end position="356"/>
    </location>
</feature>
<dbReference type="Gene3D" id="3.30.70.270">
    <property type="match status" value="1"/>
</dbReference>
<evidence type="ECO:0000259" key="2">
    <source>
        <dbReference type="PROSITE" id="PS50883"/>
    </source>
</evidence>
<dbReference type="Gene3D" id="3.20.20.450">
    <property type="entry name" value="EAL domain"/>
    <property type="match status" value="1"/>
</dbReference>
<dbReference type="GO" id="GO:0071111">
    <property type="term" value="F:cyclic-guanylate-specific phosphodiesterase activity"/>
    <property type="evidence" value="ECO:0007669"/>
    <property type="project" value="InterPro"/>
</dbReference>
<evidence type="ECO:0000313" key="4">
    <source>
        <dbReference type="EMBL" id="REL31811.1"/>
    </source>
</evidence>
<dbReference type="InterPro" id="IPR035919">
    <property type="entry name" value="EAL_sf"/>
</dbReference>
<dbReference type="RefSeq" id="WP_116016934.1">
    <property type="nucleotide sequence ID" value="NZ_QUOT01000001.1"/>
</dbReference>
<gene>
    <name evidence="4" type="ORF">DXX94_14405</name>
</gene>
<keyword evidence="1" id="KW-1133">Transmembrane helix</keyword>
<dbReference type="SUPFAM" id="SSF55073">
    <property type="entry name" value="Nucleotide cyclase"/>
    <property type="match status" value="1"/>
</dbReference>
<reference evidence="5" key="1">
    <citation type="submission" date="2018-08" db="EMBL/GenBank/DDBJ databases">
        <title>Thalassotalea euphylliae genome.</title>
        <authorList>
            <person name="Summers S."/>
            <person name="Rice S.A."/>
            <person name="Freckelton M.L."/>
            <person name="Nedved B.T."/>
            <person name="Hadfield M.G."/>
        </authorList>
    </citation>
    <scope>NUCLEOTIDE SEQUENCE [LARGE SCALE GENOMIC DNA]</scope>
    <source>
        <strain evidence="5">H3</strain>
    </source>
</reference>
<dbReference type="PANTHER" id="PTHR33121">
    <property type="entry name" value="CYCLIC DI-GMP PHOSPHODIESTERASE PDEF"/>
    <property type="match status" value="1"/>
</dbReference>
<dbReference type="PROSITE" id="PS50883">
    <property type="entry name" value="EAL"/>
    <property type="match status" value="1"/>
</dbReference>
<sequence length="615" mass="69001">MSEAAVPHIFQHTLKAVIKRFELGALLLYLASVAFALGAIWFEQNQQAEAIMQATNQWYPASLVEIFNIESGLPLYHEQLSSSDFTLLREVSNDTLTLVFIHPFYLLVSSWLFIAFNIVFVAFVVAIRGSLSKTLTLSFDPIHALENWVALSRIHGKYQPIQAKEPISESIAELLQKLQEAKASQGQAELQIRERLLLEPETGVGNREFFNNRLDALLKEEDSRGCVMLVCFKDFDTVQTAYGAQQALDIVEQAIGLIQKRLVNFNNYFIARPNEAELALLLPGFYADEAEKLANRVLASISQVPLPIGVAQEEFVHMGVVCFAGDNQAYKVMAEADMALRNAQLQGPSQWFMYDTGEVAAETAKGSLKWRTFLERAIEKNAFVIFFQPVIASQSDQILHHEVLSKVRDSQGQLTSARVFLPMAQKCGLSAKIDLLVFEQVCRLLQYESKQPDACSLNLSIDALLDEQFIEAMFIKLAQVPDIANRLIIEISEYHLVTHLNKLAPVVGLLDELGVKILADKVGQYVVSTDYLRDCPISYIKLHRSIVYLVHEKMENQVFIQSLKARCLQHGVKIYALGVESKEEWRTLVHLGVTGGQGHFFTEPVAQMANAIVLP</sequence>